<dbReference type="InterPro" id="IPR019734">
    <property type="entry name" value="TPR_rpt"/>
</dbReference>
<sequence>MFSSERMNTIHSDQEEEDDQPLSIEDLYALAIEMKQEGKLKMAKQSCLEGIQKLRNHMDTTSEKMMSSSSTTRHSSSCSLLFSFYNLISQICLELKEYEDALDYNQQVLDLDSLFMDARYRMGFILIQMKVFDLAKNVIEESMKLKLENEIEEQVMKKKFSSLLELIEKNGRDKKNHHSHHLHEKNHSHETTHHSHETKHSQSTHKILIHLIRTFSQNFLQSLISEYLMSQLSTTTTTQHCEQKSKTFLLLPKSLHNHETITSPHITFYQDVIMQCMTIYEMLHKSETNEKVHFMIVASPSLNIEEFRDHPFLNLVHSGVSLNASTFYNDIKSDDRIVQVIEESNLAILENSTTLCEDIKATIQTLNTNISILDSNQSILHDLMMHSSNTFDFQNAVDHLGWWKTLSHSSPRDHYCNIVSFVFCSRKPFNLQQLLQKLNNSNGEESELFWDVVIRSKGFIWVDSDHNYLYDWSTSGSQLKVVKKTLFLAAYPPETLSKVLPERLVEMKRINKWMEPFGDRRQEIAFICRKTSQVADPYQFISQFLSSMTKTPSNVNIIKYNM</sequence>
<dbReference type="RefSeq" id="XP_044553775.1">
    <property type="nucleotide sequence ID" value="XM_044689234.1"/>
</dbReference>
<organism evidence="3 4">
    <name type="scientific">Naegleria lovaniensis</name>
    <name type="common">Amoeba</name>
    <dbReference type="NCBI Taxonomy" id="51637"/>
    <lineage>
        <taxon>Eukaryota</taxon>
        <taxon>Discoba</taxon>
        <taxon>Heterolobosea</taxon>
        <taxon>Tetramitia</taxon>
        <taxon>Eutetramitia</taxon>
        <taxon>Vahlkampfiidae</taxon>
        <taxon>Naegleria</taxon>
    </lineage>
</organism>
<feature type="compositionally biased region" description="Basic and acidic residues" evidence="1">
    <location>
        <begin position="185"/>
        <end position="200"/>
    </location>
</feature>
<feature type="compositionally biased region" description="Polar residues" evidence="1">
    <location>
        <begin position="1"/>
        <end position="11"/>
    </location>
</feature>
<evidence type="ECO:0000313" key="4">
    <source>
        <dbReference type="Proteomes" id="UP000816034"/>
    </source>
</evidence>
<dbReference type="PANTHER" id="PTHR43603:SF1">
    <property type="entry name" value="ZINC-REGULATED GTPASE METALLOPROTEIN ACTIVATOR 1"/>
    <property type="match status" value="1"/>
</dbReference>
<dbReference type="SUPFAM" id="SSF48452">
    <property type="entry name" value="TPR-like"/>
    <property type="match status" value="1"/>
</dbReference>
<protein>
    <recommendedName>
        <fullName evidence="2">CobW C-terminal domain-containing protein</fullName>
    </recommendedName>
</protein>
<evidence type="ECO:0000313" key="3">
    <source>
        <dbReference type="EMBL" id="KAG2391881.1"/>
    </source>
</evidence>
<feature type="domain" description="CobW C-terminal" evidence="2">
    <location>
        <begin position="418"/>
        <end position="549"/>
    </location>
</feature>
<feature type="region of interest" description="Disordered" evidence="1">
    <location>
        <begin position="1"/>
        <end position="20"/>
    </location>
</feature>
<dbReference type="SMART" id="SM00028">
    <property type="entry name" value="TPR"/>
    <property type="match status" value="3"/>
</dbReference>
<dbReference type="GeneID" id="68105819"/>
<dbReference type="AlphaFoldDB" id="A0AA88KPV5"/>
<dbReference type="Gene3D" id="1.25.40.10">
    <property type="entry name" value="Tetratricopeptide repeat domain"/>
    <property type="match status" value="1"/>
</dbReference>
<feature type="region of interest" description="Disordered" evidence="1">
    <location>
        <begin position="174"/>
        <end position="200"/>
    </location>
</feature>
<dbReference type="Proteomes" id="UP000816034">
    <property type="component" value="Unassembled WGS sequence"/>
</dbReference>
<dbReference type="SMART" id="SM00833">
    <property type="entry name" value="CobW_C"/>
    <property type="match status" value="1"/>
</dbReference>
<accession>A0AA88KPV5</accession>
<dbReference type="InterPro" id="IPR011629">
    <property type="entry name" value="CobW-like_C"/>
</dbReference>
<feature type="compositionally biased region" description="Basic residues" evidence="1">
    <location>
        <begin position="174"/>
        <end position="184"/>
    </location>
</feature>
<dbReference type="InterPro" id="IPR051927">
    <property type="entry name" value="Zn_Chap_cDPG_Synth"/>
</dbReference>
<gene>
    <name evidence="3" type="ORF">C9374_013366</name>
</gene>
<dbReference type="EMBL" id="PYSW02000006">
    <property type="protein sequence ID" value="KAG2391881.1"/>
    <property type="molecule type" value="Genomic_DNA"/>
</dbReference>
<reference evidence="3 4" key="1">
    <citation type="journal article" date="2018" name="BMC Genomics">
        <title>The genome of Naegleria lovaniensis, the basis for a comparative approach to unravel pathogenicity factors of the human pathogenic amoeba N. fowleri.</title>
        <authorList>
            <person name="Liechti N."/>
            <person name="Schurch N."/>
            <person name="Bruggmann R."/>
            <person name="Wittwer M."/>
        </authorList>
    </citation>
    <scope>NUCLEOTIDE SEQUENCE [LARGE SCALE GENOMIC DNA]</scope>
    <source>
        <strain evidence="3 4">ATCC 30569</strain>
    </source>
</reference>
<name>A0AA88KPV5_NAELO</name>
<dbReference type="InterPro" id="IPR011990">
    <property type="entry name" value="TPR-like_helical_dom_sf"/>
</dbReference>
<dbReference type="Pfam" id="PF07683">
    <property type="entry name" value="CobW_C"/>
    <property type="match status" value="1"/>
</dbReference>
<keyword evidence="4" id="KW-1185">Reference proteome</keyword>
<evidence type="ECO:0000256" key="1">
    <source>
        <dbReference type="SAM" id="MobiDB-lite"/>
    </source>
</evidence>
<comment type="caution">
    <text evidence="3">The sequence shown here is derived from an EMBL/GenBank/DDBJ whole genome shotgun (WGS) entry which is preliminary data.</text>
</comment>
<dbReference type="PANTHER" id="PTHR43603">
    <property type="entry name" value="COBW DOMAIN-CONTAINING PROTEIN DDB_G0274527"/>
    <property type="match status" value="1"/>
</dbReference>
<dbReference type="SUPFAM" id="SSF90002">
    <property type="entry name" value="Hypothetical protein YjiA, C-terminal domain"/>
    <property type="match status" value="1"/>
</dbReference>
<proteinExistence type="predicted"/>
<evidence type="ECO:0000259" key="2">
    <source>
        <dbReference type="SMART" id="SM00833"/>
    </source>
</evidence>